<dbReference type="CDD" id="cd00085">
    <property type="entry name" value="HNHc"/>
    <property type="match status" value="1"/>
</dbReference>
<dbReference type="Pfam" id="PF01844">
    <property type="entry name" value="HNH"/>
    <property type="match status" value="1"/>
</dbReference>
<dbReference type="Gene3D" id="1.10.30.50">
    <property type="match status" value="1"/>
</dbReference>
<dbReference type="InterPro" id="IPR002711">
    <property type="entry name" value="HNH"/>
</dbReference>
<dbReference type="AlphaFoldDB" id="A0A6C0IW39"/>
<reference evidence="2" key="1">
    <citation type="journal article" date="2020" name="Nature">
        <title>Giant virus diversity and host interactions through global metagenomics.</title>
        <authorList>
            <person name="Schulz F."/>
            <person name="Roux S."/>
            <person name="Paez-Espino D."/>
            <person name="Jungbluth S."/>
            <person name="Walsh D.A."/>
            <person name="Denef V.J."/>
            <person name="McMahon K.D."/>
            <person name="Konstantinidis K.T."/>
            <person name="Eloe-Fadrosh E.A."/>
            <person name="Kyrpides N.C."/>
            <person name="Woyke T."/>
        </authorList>
    </citation>
    <scope>NUCLEOTIDE SEQUENCE</scope>
    <source>
        <strain evidence="2">GVMAG-M-3300024336-7</strain>
    </source>
</reference>
<protein>
    <recommendedName>
        <fullName evidence="1">HNH domain-containing protein</fullName>
    </recommendedName>
</protein>
<sequence length="292" mass="33921">MTTIFHTLLESLTCDMLRELIVCTKRKKKNEMIEIIISNYSDIPIENAIAIFLKTVTTIHIDRICDKLHITNNNIRGILEWVTSKTTEIISIDDIEKIKDSLSIDDIKTKTIDILIQLMHDEEKIKSLMANLGMDIDLTNPENFGLLCQAVFNNIIPFTLTYGIHREKIEDTDEILSDEIVIFEMEKLCRKHPIKKQKRKAVPQIIRRQLWDKYGDKLEHCPICQITELDPYTFECGHVVSVKNRGTYEIDNFRIICGHCNKSMGGTNMDEWIVEYCTNPESILRHLELLLV</sequence>
<evidence type="ECO:0000313" key="2">
    <source>
        <dbReference type="EMBL" id="QHT96859.1"/>
    </source>
</evidence>
<dbReference type="GO" id="GO:0003676">
    <property type="term" value="F:nucleic acid binding"/>
    <property type="evidence" value="ECO:0007669"/>
    <property type="project" value="InterPro"/>
</dbReference>
<feature type="domain" description="HNH" evidence="1">
    <location>
        <begin position="221"/>
        <end position="263"/>
    </location>
</feature>
<organism evidence="2">
    <name type="scientific">viral metagenome</name>
    <dbReference type="NCBI Taxonomy" id="1070528"/>
    <lineage>
        <taxon>unclassified sequences</taxon>
        <taxon>metagenomes</taxon>
        <taxon>organismal metagenomes</taxon>
    </lineage>
</organism>
<accession>A0A6C0IW39</accession>
<dbReference type="GO" id="GO:0008270">
    <property type="term" value="F:zinc ion binding"/>
    <property type="evidence" value="ECO:0007669"/>
    <property type="project" value="InterPro"/>
</dbReference>
<proteinExistence type="predicted"/>
<evidence type="ECO:0000259" key="1">
    <source>
        <dbReference type="Pfam" id="PF01844"/>
    </source>
</evidence>
<dbReference type="InterPro" id="IPR003615">
    <property type="entry name" value="HNH_nuc"/>
</dbReference>
<name>A0A6C0IW39_9ZZZZ</name>
<dbReference type="GO" id="GO:0004519">
    <property type="term" value="F:endonuclease activity"/>
    <property type="evidence" value="ECO:0007669"/>
    <property type="project" value="InterPro"/>
</dbReference>
<dbReference type="EMBL" id="MN740268">
    <property type="protein sequence ID" value="QHT96859.1"/>
    <property type="molecule type" value="Genomic_DNA"/>
</dbReference>